<feature type="region of interest" description="Disordered" evidence="1">
    <location>
        <begin position="1"/>
        <end position="35"/>
    </location>
</feature>
<comment type="caution">
    <text evidence="2">The sequence shown here is derived from an EMBL/GenBank/DDBJ whole genome shotgun (WGS) entry which is preliminary data.</text>
</comment>
<evidence type="ECO:0000256" key="1">
    <source>
        <dbReference type="SAM" id="MobiDB-lite"/>
    </source>
</evidence>
<sequence>GSESTRAEWRGKRSLPPPPRSIDSLLGTHGRDHRVGGGEAIEREEQFDAKFLDEKDVVTGETRVQTGEDPEKWAIATMATAKNEQSIAS</sequence>
<organism evidence="2 3">
    <name type="scientific">Pristionchus mayeri</name>
    <dbReference type="NCBI Taxonomy" id="1317129"/>
    <lineage>
        <taxon>Eukaryota</taxon>
        <taxon>Metazoa</taxon>
        <taxon>Ecdysozoa</taxon>
        <taxon>Nematoda</taxon>
        <taxon>Chromadorea</taxon>
        <taxon>Rhabditida</taxon>
        <taxon>Rhabditina</taxon>
        <taxon>Diplogasteromorpha</taxon>
        <taxon>Diplogasteroidea</taxon>
        <taxon>Neodiplogasteridae</taxon>
        <taxon>Pristionchus</taxon>
    </lineage>
</organism>
<feature type="non-terminal residue" evidence="2">
    <location>
        <position position="89"/>
    </location>
</feature>
<dbReference type="AlphaFoldDB" id="A0AAN4Z5A2"/>
<keyword evidence="3" id="KW-1185">Reference proteome</keyword>
<dbReference type="EMBL" id="BTRK01000002">
    <property type="protein sequence ID" value="GMR34747.1"/>
    <property type="molecule type" value="Genomic_DNA"/>
</dbReference>
<name>A0AAN4Z5A2_9BILA</name>
<feature type="non-terminal residue" evidence="2">
    <location>
        <position position="1"/>
    </location>
</feature>
<feature type="compositionally biased region" description="Basic and acidic residues" evidence="1">
    <location>
        <begin position="1"/>
        <end position="11"/>
    </location>
</feature>
<protein>
    <submittedName>
        <fullName evidence="2">Uncharacterized protein</fullName>
    </submittedName>
</protein>
<accession>A0AAN4Z5A2</accession>
<proteinExistence type="predicted"/>
<gene>
    <name evidence="2" type="ORF">PMAYCL1PPCAC_04942</name>
</gene>
<reference evidence="3" key="1">
    <citation type="submission" date="2022-10" db="EMBL/GenBank/DDBJ databases">
        <title>Genome assembly of Pristionchus species.</title>
        <authorList>
            <person name="Yoshida K."/>
            <person name="Sommer R.J."/>
        </authorList>
    </citation>
    <scope>NUCLEOTIDE SEQUENCE [LARGE SCALE GENOMIC DNA]</scope>
    <source>
        <strain evidence="3">RS5460</strain>
    </source>
</reference>
<evidence type="ECO:0000313" key="3">
    <source>
        <dbReference type="Proteomes" id="UP001328107"/>
    </source>
</evidence>
<dbReference type="Proteomes" id="UP001328107">
    <property type="component" value="Unassembled WGS sequence"/>
</dbReference>
<evidence type="ECO:0000313" key="2">
    <source>
        <dbReference type="EMBL" id="GMR34747.1"/>
    </source>
</evidence>